<feature type="region of interest" description="Disordered" evidence="1">
    <location>
        <begin position="211"/>
        <end position="262"/>
    </location>
</feature>
<evidence type="ECO:0000313" key="4">
    <source>
        <dbReference type="EMBL" id="CAD9953337.1"/>
    </source>
</evidence>
<dbReference type="EMBL" id="HBHT01009512">
    <property type="protein sequence ID" value="CAD9953337.1"/>
    <property type="molecule type" value="Transcribed_RNA"/>
</dbReference>
<reference evidence="4" key="1">
    <citation type="submission" date="2021-01" db="EMBL/GenBank/DDBJ databases">
        <authorList>
            <person name="Corre E."/>
            <person name="Pelletier E."/>
            <person name="Niang G."/>
            <person name="Scheremetjew M."/>
            <person name="Finn R."/>
            <person name="Kale V."/>
            <person name="Holt S."/>
            <person name="Cochrane G."/>
            <person name="Meng A."/>
            <person name="Brown T."/>
            <person name="Cohen L."/>
        </authorList>
    </citation>
    <scope>NUCLEOTIDE SEQUENCE</scope>
    <source>
        <strain evidence="4">CCMP125</strain>
    </source>
</reference>
<feature type="chain" id="PRO_5030582301" evidence="3">
    <location>
        <begin position="22"/>
        <end position="392"/>
    </location>
</feature>
<feature type="compositionally biased region" description="Acidic residues" evidence="1">
    <location>
        <begin position="212"/>
        <end position="236"/>
    </location>
</feature>
<keyword evidence="3" id="KW-0732">Signal</keyword>
<protein>
    <submittedName>
        <fullName evidence="4">Uncharacterized protein</fullName>
    </submittedName>
</protein>
<dbReference type="AlphaFoldDB" id="A0A7S2VDT4"/>
<keyword evidence="2" id="KW-0472">Membrane</keyword>
<sequence length="392" mass="43298">MKIAATTIFFLLASTANFVSADKKLKGAKARDCELEEKKDEVKFKCKAKVENEDDGTELKDEIKFKISADDDILKVKVEYEQEVETEESEVESETQYEVHFDRLVEYQKSATSTLEDAYDFEEDIIVKETVLVMGPLGDVTESDGDYIFSISSRDNVATFTFKISPGGENSTDVLANKMKIDFELLDYLWDQPDTEIALISSVETKRKIEVEYEDEEKEKKEDDDDDDDDDDEDEVAVASAISPDDRKLKGSRLAKSNERKLKGKSKKTTDVKISFADALDLTGISVFGEYSWATEATMNMNDTVANNETTQVIEVIATSPSEEDTPVEDDGKTVSIIAFSFVNAGGAMDIYWDPEVGVAYGDSSSASSFLMGGSVISLAIGVVAGFVALTI</sequence>
<proteinExistence type="predicted"/>
<feature type="transmembrane region" description="Helical" evidence="2">
    <location>
        <begin position="370"/>
        <end position="390"/>
    </location>
</feature>
<organism evidence="4">
    <name type="scientific">Entomoneis paludosa</name>
    <dbReference type="NCBI Taxonomy" id="265537"/>
    <lineage>
        <taxon>Eukaryota</taxon>
        <taxon>Sar</taxon>
        <taxon>Stramenopiles</taxon>
        <taxon>Ochrophyta</taxon>
        <taxon>Bacillariophyta</taxon>
        <taxon>Bacillariophyceae</taxon>
        <taxon>Bacillariophycidae</taxon>
        <taxon>Entomoneidaceae</taxon>
        <taxon>Entomoneis</taxon>
    </lineage>
</organism>
<evidence type="ECO:0000256" key="2">
    <source>
        <dbReference type="SAM" id="Phobius"/>
    </source>
</evidence>
<accession>A0A7S2VDT4</accession>
<name>A0A7S2VDT4_9STRA</name>
<gene>
    <name evidence="4" type="ORF">APAL1065_LOCUS6354</name>
</gene>
<evidence type="ECO:0000256" key="1">
    <source>
        <dbReference type="SAM" id="MobiDB-lite"/>
    </source>
</evidence>
<keyword evidence="2" id="KW-0812">Transmembrane</keyword>
<evidence type="ECO:0000256" key="3">
    <source>
        <dbReference type="SAM" id="SignalP"/>
    </source>
</evidence>
<keyword evidence="2" id="KW-1133">Transmembrane helix</keyword>
<feature type="signal peptide" evidence="3">
    <location>
        <begin position="1"/>
        <end position="21"/>
    </location>
</feature>